<evidence type="ECO:0000256" key="4">
    <source>
        <dbReference type="ARBA" id="ARBA00022833"/>
    </source>
</evidence>
<dbReference type="CDD" id="cd07333">
    <property type="entry name" value="M48C_bepA_like"/>
    <property type="match status" value="1"/>
</dbReference>
<name>A0A1H3X0Z8_9GAMM</name>
<keyword evidence="2" id="KW-0479">Metal-binding</keyword>
<reference evidence="9 10" key="1">
    <citation type="submission" date="2016-10" db="EMBL/GenBank/DDBJ databases">
        <authorList>
            <person name="de Groot N.N."/>
        </authorList>
    </citation>
    <scope>NUCLEOTIDE SEQUENCE [LARGE SCALE GENOMIC DNA]</scope>
    <source>
        <strain evidence="9 10">DSM 21228</strain>
    </source>
</reference>
<dbReference type="GO" id="GO:0051603">
    <property type="term" value="P:proteolysis involved in protein catabolic process"/>
    <property type="evidence" value="ECO:0007669"/>
    <property type="project" value="TreeGrafter"/>
</dbReference>
<dbReference type="GO" id="GO:0046872">
    <property type="term" value="F:metal ion binding"/>
    <property type="evidence" value="ECO:0007669"/>
    <property type="project" value="UniProtKB-KW"/>
</dbReference>
<dbReference type="InterPro" id="IPR001915">
    <property type="entry name" value="Peptidase_M48"/>
</dbReference>
<sequence>MRLTTLVTSILLSSATLLAGCSANPVSGENQLSLMSEAEEIQTGQQAHREILAKTPPYQNAAIQAYVNRIGQLMAAQSHRNNLQFTFTVLDDPAVNAFALPGGYIYITTGLMAYLNSEAELAGVLGHEIGHVAARHNVSQASWGVVGGIVTSVLSEKLGNKDLIGTLGELGLSNYSRNQELDADGLGAEYLARAGYDPANMANVIATLQAYDQFKGGSSDPYRDLFSTHPNNDLRLQQLIGQARRYGTGTRDAGHETYLQQIEGLRLPLGNGQTVQVRLLTARPGDTFDNLARSSRLSNNPAMHLRVLNGLFPNGEPRPGQLLKTIQ</sequence>
<evidence type="ECO:0000256" key="3">
    <source>
        <dbReference type="ARBA" id="ARBA00022801"/>
    </source>
</evidence>
<dbReference type="GO" id="GO:0004222">
    <property type="term" value="F:metalloendopeptidase activity"/>
    <property type="evidence" value="ECO:0007669"/>
    <property type="project" value="InterPro"/>
</dbReference>
<keyword evidence="5 6" id="KW-0482">Metalloprotease</keyword>
<dbReference type="Pfam" id="PF01435">
    <property type="entry name" value="Peptidase_M48"/>
    <property type="match status" value="1"/>
</dbReference>
<comment type="cofactor">
    <cofactor evidence="6">
        <name>Zn(2+)</name>
        <dbReference type="ChEBI" id="CHEBI:29105"/>
    </cofactor>
    <text evidence="6">Binds 1 zinc ion per subunit.</text>
</comment>
<feature type="chain" id="PRO_5011656355" evidence="7">
    <location>
        <begin position="20"/>
        <end position="327"/>
    </location>
</feature>
<evidence type="ECO:0000256" key="2">
    <source>
        <dbReference type="ARBA" id="ARBA00022723"/>
    </source>
</evidence>
<protein>
    <submittedName>
        <fullName evidence="9">Peptidase family M48</fullName>
    </submittedName>
</protein>
<keyword evidence="4 6" id="KW-0862">Zinc</keyword>
<dbReference type="RefSeq" id="WP_093065169.1">
    <property type="nucleotide sequence ID" value="NZ_FNQP01000003.1"/>
</dbReference>
<dbReference type="Proteomes" id="UP000199397">
    <property type="component" value="Unassembled WGS sequence"/>
</dbReference>
<accession>A0A1H3X0Z8</accession>
<dbReference type="EMBL" id="FNQP01000003">
    <property type="protein sequence ID" value="SDZ93066.1"/>
    <property type="molecule type" value="Genomic_DNA"/>
</dbReference>
<proteinExistence type="inferred from homology"/>
<evidence type="ECO:0000313" key="10">
    <source>
        <dbReference type="Proteomes" id="UP000199397"/>
    </source>
</evidence>
<organism evidence="9 10">
    <name type="scientific">Thiothrix caldifontis</name>
    <dbReference type="NCBI Taxonomy" id="525918"/>
    <lineage>
        <taxon>Bacteria</taxon>
        <taxon>Pseudomonadati</taxon>
        <taxon>Pseudomonadota</taxon>
        <taxon>Gammaproteobacteria</taxon>
        <taxon>Thiotrichales</taxon>
        <taxon>Thiotrichaceae</taxon>
        <taxon>Thiothrix</taxon>
    </lineage>
</organism>
<dbReference type="STRING" id="525918.SAMN05660964_00547"/>
<gene>
    <name evidence="9" type="ORF">SAMN05660964_00547</name>
</gene>
<dbReference type="AlphaFoldDB" id="A0A1H3X0Z8"/>
<keyword evidence="7" id="KW-0732">Signal</keyword>
<evidence type="ECO:0000256" key="1">
    <source>
        <dbReference type="ARBA" id="ARBA00022670"/>
    </source>
</evidence>
<evidence type="ECO:0000259" key="8">
    <source>
        <dbReference type="Pfam" id="PF01435"/>
    </source>
</evidence>
<evidence type="ECO:0000313" key="9">
    <source>
        <dbReference type="EMBL" id="SDZ93066.1"/>
    </source>
</evidence>
<evidence type="ECO:0000256" key="6">
    <source>
        <dbReference type="RuleBase" id="RU003983"/>
    </source>
</evidence>
<dbReference type="PANTHER" id="PTHR22726">
    <property type="entry name" value="METALLOENDOPEPTIDASE OMA1"/>
    <property type="match status" value="1"/>
</dbReference>
<feature type="domain" description="Peptidase M48" evidence="8">
    <location>
        <begin position="64"/>
        <end position="239"/>
    </location>
</feature>
<dbReference type="GO" id="GO:0016020">
    <property type="term" value="C:membrane"/>
    <property type="evidence" value="ECO:0007669"/>
    <property type="project" value="TreeGrafter"/>
</dbReference>
<dbReference type="PANTHER" id="PTHR22726:SF24">
    <property type="entry name" value="M48 FAMILY METALLOPEPTIDASE"/>
    <property type="match status" value="1"/>
</dbReference>
<dbReference type="OrthoDB" id="9810445at2"/>
<keyword evidence="10" id="KW-1185">Reference proteome</keyword>
<dbReference type="Gene3D" id="3.30.2010.10">
    <property type="entry name" value="Metalloproteases ('zincins'), catalytic domain"/>
    <property type="match status" value="1"/>
</dbReference>
<comment type="similarity">
    <text evidence="6">Belongs to the peptidase M48 family.</text>
</comment>
<evidence type="ECO:0000256" key="5">
    <source>
        <dbReference type="ARBA" id="ARBA00023049"/>
    </source>
</evidence>
<dbReference type="PROSITE" id="PS51257">
    <property type="entry name" value="PROKAR_LIPOPROTEIN"/>
    <property type="match status" value="1"/>
</dbReference>
<feature type="signal peptide" evidence="7">
    <location>
        <begin position="1"/>
        <end position="19"/>
    </location>
</feature>
<dbReference type="InterPro" id="IPR051156">
    <property type="entry name" value="Mito/Outer_Membr_Metalloprot"/>
</dbReference>
<keyword evidence="1 6" id="KW-0645">Protease</keyword>
<evidence type="ECO:0000256" key="7">
    <source>
        <dbReference type="SAM" id="SignalP"/>
    </source>
</evidence>
<keyword evidence="3 6" id="KW-0378">Hydrolase</keyword>